<evidence type="ECO:0000313" key="2">
    <source>
        <dbReference type="Proteomes" id="UP001501468"/>
    </source>
</evidence>
<evidence type="ECO:0000313" key="1">
    <source>
        <dbReference type="EMBL" id="GAA3699193.1"/>
    </source>
</evidence>
<sequence>MDGALRPPRRRDTLSRMEADAALRRLGGTATRAELRPLVAKRRLRRAVELGLVLRPRPGRYLLPEVDTARALAHELTAVVSLRSAALAHGWKVKTVPPRPEVTVPPGRKIALGTRRRAAVLTSRLEGADVAAGTTTPLRTVIDCARHLPFDEALAVADSALRSRSVRPADLAMAAREVRGPGRPGVVRVLTSASGRAANPFESVLRAIALDVPGLDLRPQVGIAVAGGTRVVPDLVDVALGIVAEADSHEFHTGRMQLTRDCWRYDELVLDGWDVYRFTYEQVMFQAAWVRSVLVRAERRARATQELRASAGSYA</sequence>
<protein>
    <recommendedName>
        <fullName evidence="3">Transcriptional regulator, AbiEi antitoxin, Type IV TA system</fullName>
    </recommendedName>
</protein>
<comment type="caution">
    <text evidence="1">The sequence shown here is derived from an EMBL/GenBank/DDBJ whole genome shotgun (WGS) entry which is preliminary data.</text>
</comment>
<evidence type="ECO:0008006" key="3">
    <source>
        <dbReference type="Google" id="ProtNLM"/>
    </source>
</evidence>
<name>A0ABP7D0J1_9MICO</name>
<dbReference type="EMBL" id="BAABDC010000002">
    <property type="protein sequence ID" value="GAA3699193.1"/>
    <property type="molecule type" value="Genomic_DNA"/>
</dbReference>
<dbReference type="Proteomes" id="UP001501468">
    <property type="component" value="Unassembled WGS sequence"/>
</dbReference>
<proteinExistence type="predicted"/>
<keyword evidence="2" id="KW-1185">Reference proteome</keyword>
<gene>
    <name evidence="1" type="ORF">GCM10022399_14570</name>
</gene>
<accession>A0ABP7D0J1</accession>
<reference evidence="2" key="1">
    <citation type="journal article" date="2019" name="Int. J. Syst. Evol. Microbiol.">
        <title>The Global Catalogue of Microorganisms (GCM) 10K type strain sequencing project: providing services to taxonomists for standard genome sequencing and annotation.</title>
        <authorList>
            <consortium name="The Broad Institute Genomics Platform"/>
            <consortium name="The Broad Institute Genome Sequencing Center for Infectious Disease"/>
            <person name="Wu L."/>
            <person name="Ma J."/>
        </authorList>
    </citation>
    <scope>NUCLEOTIDE SEQUENCE [LARGE SCALE GENOMIC DNA]</scope>
    <source>
        <strain evidence="2">JCM 17125</strain>
    </source>
</reference>
<organism evidence="1 2">
    <name type="scientific">Terrabacter ginsenosidimutans</name>
    <dbReference type="NCBI Taxonomy" id="490575"/>
    <lineage>
        <taxon>Bacteria</taxon>
        <taxon>Bacillati</taxon>
        <taxon>Actinomycetota</taxon>
        <taxon>Actinomycetes</taxon>
        <taxon>Micrococcales</taxon>
        <taxon>Intrasporangiaceae</taxon>
        <taxon>Terrabacter</taxon>
    </lineage>
</organism>